<reference evidence="1" key="1">
    <citation type="submission" date="2020-07" db="EMBL/GenBank/DDBJ databases">
        <authorList>
            <person name="Pettersson B.M.F."/>
            <person name="Behra P.R.K."/>
            <person name="Ramesh M."/>
            <person name="Das S."/>
            <person name="Dasgupta S."/>
            <person name="Kirsebom L.A."/>
        </authorList>
    </citation>
    <scope>NUCLEOTIDE SEQUENCE</scope>
    <source>
        <strain evidence="1">DSM 44242</strain>
    </source>
</reference>
<dbReference type="AlphaFoldDB" id="A0AAW5TDF8"/>
<dbReference type="EMBL" id="JBDLOU010000046">
    <property type="protein sequence ID" value="MEX3740518.1"/>
    <property type="molecule type" value="Genomic_DNA"/>
</dbReference>
<evidence type="ECO:0000313" key="4">
    <source>
        <dbReference type="Proteomes" id="UP001558474"/>
    </source>
</evidence>
<proteinExistence type="predicted"/>
<reference evidence="2 4" key="3">
    <citation type="submission" date="2024-04" db="EMBL/GenBank/DDBJ databases">
        <title>Genomic Markers of Mycobacteria.</title>
        <authorList>
            <person name="Soliman M.S."/>
            <person name="Elkholy A."/>
            <person name="Soliman N.S."/>
            <person name="Abbas A."/>
            <person name="Khayrat S."/>
            <person name="Shawky S."/>
        </authorList>
    </citation>
    <scope>NUCLEOTIDE SEQUENCE [LARGE SCALE GENOMIC DNA]</scope>
    <source>
        <strain evidence="2 4">Egy-CU-AM5</strain>
    </source>
</reference>
<sequence>MSEMFQIIALMAVPVAILLGLRRVVICQNRRLDSHACAVPLVVTEPS</sequence>
<accession>A0AAW5TDF8</accession>
<protein>
    <submittedName>
        <fullName evidence="1">Uncharacterized protein</fullName>
    </submittedName>
</protein>
<evidence type="ECO:0000313" key="1">
    <source>
        <dbReference type="EMBL" id="MCV7392531.1"/>
    </source>
</evidence>
<organism evidence="1 3">
    <name type="scientific">Mycolicibacterium porcinum</name>
    <dbReference type="NCBI Taxonomy" id="39693"/>
    <lineage>
        <taxon>Bacteria</taxon>
        <taxon>Bacillati</taxon>
        <taxon>Actinomycetota</taxon>
        <taxon>Actinomycetes</taxon>
        <taxon>Mycobacteriales</taxon>
        <taxon>Mycobacteriaceae</taxon>
        <taxon>Mycolicibacterium</taxon>
    </lineage>
</organism>
<dbReference type="RefSeq" id="WP_160117169.1">
    <property type="nucleotide sequence ID" value="NZ_JACKVC010000032.1"/>
</dbReference>
<keyword evidence="4" id="KW-1185">Reference proteome</keyword>
<evidence type="ECO:0000313" key="3">
    <source>
        <dbReference type="Proteomes" id="UP001141659"/>
    </source>
</evidence>
<gene>
    <name evidence="2" type="ORF">ABFW12_20045</name>
    <name evidence="1" type="ORF">H5P34_31235</name>
</gene>
<reference evidence="1" key="2">
    <citation type="journal article" date="2022" name="BMC Genomics">
        <title>Comparative genome analysis of mycobacteria focusing on tRNA and non-coding RNA.</title>
        <authorList>
            <person name="Behra P.R.K."/>
            <person name="Pettersson B.M.F."/>
            <person name="Ramesh M."/>
            <person name="Das S."/>
            <person name="Dasgupta S."/>
            <person name="Kirsebom L.A."/>
        </authorList>
    </citation>
    <scope>NUCLEOTIDE SEQUENCE</scope>
    <source>
        <strain evidence="1">DSM 44242</strain>
    </source>
</reference>
<name>A0AAW5TDF8_9MYCO</name>
<dbReference type="Proteomes" id="UP001558474">
    <property type="component" value="Unassembled WGS sequence"/>
</dbReference>
<comment type="caution">
    <text evidence="1">The sequence shown here is derived from an EMBL/GenBank/DDBJ whole genome shotgun (WGS) entry which is preliminary data.</text>
</comment>
<dbReference type="Proteomes" id="UP001141659">
    <property type="component" value="Unassembled WGS sequence"/>
</dbReference>
<evidence type="ECO:0000313" key="2">
    <source>
        <dbReference type="EMBL" id="MEX3740518.1"/>
    </source>
</evidence>
<dbReference type="EMBL" id="JACKVC010000032">
    <property type="protein sequence ID" value="MCV7392531.1"/>
    <property type="molecule type" value="Genomic_DNA"/>
</dbReference>